<dbReference type="SUPFAM" id="SSF56059">
    <property type="entry name" value="Glutathione synthetase ATP-binding domain-like"/>
    <property type="match status" value="1"/>
</dbReference>
<name>A0A8E1QX16_9BACT</name>
<evidence type="ECO:0000256" key="1">
    <source>
        <dbReference type="PROSITE-ProRule" id="PRU00409"/>
    </source>
</evidence>
<dbReference type="OrthoDB" id="5291617at2"/>
<comment type="caution">
    <text evidence="3">The sequence shown here is derived from an EMBL/GenBank/DDBJ whole genome shotgun (WGS) entry which is preliminary data.</text>
</comment>
<dbReference type="InterPro" id="IPR011761">
    <property type="entry name" value="ATP-grasp"/>
</dbReference>
<protein>
    <recommendedName>
        <fullName evidence="2">ATP-grasp domain-containing protein</fullName>
    </recommendedName>
</protein>
<dbReference type="RefSeq" id="WP_147630881.1">
    <property type="nucleotide sequence ID" value="NZ_LFQU01000038.1"/>
</dbReference>
<dbReference type="AlphaFoldDB" id="A0A8E1QX16"/>
<keyword evidence="1" id="KW-0547">Nucleotide-binding</keyword>
<dbReference type="PROSITE" id="PS50975">
    <property type="entry name" value="ATP_GRASP"/>
    <property type="match status" value="1"/>
</dbReference>
<reference evidence="3 4" key="1">
    <citation type="submission" date="2015-06" db="EMBL/GenBank/DDBJ databases">
        <title>Prevotella sp. 109, sp. nov., a novel member of the family Prevotellaceae isolated from human faeces.</title>
        <authorList>
            <person name="Shkoporov A.N."/>
            <person name="Chaplin A.V."/>
            <person name="Kafarskaia L.I."/>
            <person name="Efimov B.A."/>
        </authorList>
    </citation>
    <scope>NUCLEOTIDE SEQUENCE [LARGE SCALE GENOMIC DNA]</scope>
    <source>
        <strain evidence="3 4">109</strain>
    </source>
</reference>
<evidence type="ECO:0000259" key="2">
    <source>
        <dbReference type="PROSITE" id="PS50975"/>
    </source>
</evidence>
<keyword evidence="4" id="KW-1185">Reference proteome</keyword>
<dbReference type="GO" id="GO:0005524">
    <property type="term" value="F:ATP binding"/>
    <property type="evidence" value="ECO:0007669"/>
    <property type="project" value="UniProtKB-UniRule"/>
</dbReference>
<proteinExistence type="predicted"/>
<evidence type="ECO:0000313" key="4">
    <source>
        <dbReference type="Proteomes" id="UP000036951"/>
    </source>
</evidence>
<gene>
    <name evidence="3" type="ORF">ACU52_13195</name>
</gene>
<dbReference type="EMBL" id="LFQU01000038">
    <property type="protein sequence ID" value="KOO67188.1"/>
    <property type="molecule type" value="Genomic_DNA"/>
</dbReference>
<accession>A0A8E1QX16</accession>
<keyword evidence="1" id="KW-0067">ATP-binding</keyword>
<dbReference type="Proteomes" id="UP000036951">
    <property type="component" value="Unassembled WGS sequence"/>
</dbReference>
<sequence>MKLHIFNPEHDIALAYGTESITLPHAIQEFKMNLGYIPALWANDGDCVLVDDVPYALKALAKTHRCHADVVFVTIDDLKAADFSSIDPWGWDLSLRSMLSKSGIIINGKDLCDVVDDRILTDVKHFSNRSHTSALLKLIRAGIEDMTCGESFYVTHPEDIFNLVEKYGQVVVKAPWSSSGRGVKYLSEKEVCPSKLGWIKNIINRQGGLCVEPYYNKVKDFAMEFYSHGDGHISYCGLSLFNTDGVSYTGNIIASESYKTELLSKYVSEEMLTRIRENIIKVFSSYLSGSYQGPFGVDMMIVSGGVNGFLLNPCIEINLRRTMGHVANSVRKTNDTSVEFMHIVHDVNYLLRFDSIGKSFVKVI</sequence>
<feature type="domain" description="ATP-grasp" evidence="2">
    <location>
        <begin position="138"/>
        <end position="349"/>
    </location>
</feature>
<organism evidence="3 4">
    <name type="scientific">Xylanibacter rarus</name>
    <dbReference type="NCBI Taxonomy" id="1676614"/>
    <lineage>
        <taxon>Bacteria</taxon>
        <taxon>Pseudomonadati</taxon>
        <taxon>Bacteroidota</taxon>
        <taxon>Bacteroidia</taxon>
        <taxon>Bacteroidales</taxon>
        <taxon>Prevotellaceae</taxon>
        <taxon>Xylanibacter</taxon>
    </lineage>
</organism>
<evidence type="ECO:0000313" key="3">
    <source>
        <dbReference type="EMBL" id="KOO67188.1"/>
    </source>
</evidence>
<dbReference type="GO" id="GO:0046872">
    <property type="term" value="F:metal ion binding"/>
    <property type="evidence" value="ECO:0007669"/>
    <property type="project" value="InterPro"/>
</dbReference>